<accession>A0A4R7HX66</accession>
<dbReference type="InterPro" id="IPR050990">
    <property type="entry name" value="UPF0237/GcvR_regulator"/>
</dbReference>
<evidence type="ECO:0000259" key="1">
    <source>
        <dbReference type="PROSITE" id="PS51671"/>
    </source>
</evidence>
<dbReference type="SUPFAM" id="SSF55021">
    <property type="entry name" value="ACT-like"/>
    <property type="match status" value="2"/>
</dbReference>
<dbReference type="OrthoDB" id="12860at2"/>
<dbReference type="AlphaFoldDB" id="A0A4R7HX66"/>
<dbReference type="InterPro" id="IPR002912">
    <property type="entry name" value="ACT_dom"/>
</dbReference>
<dbReference type="PIRSF" id="PIRSF028103">
    <property type="entry name" value="GcvR"/>
    <property type="match status" value="1"/>
</dbReference>
<dbReference type="CDD" id="cd04869">
    <property type="entry name" value="ACT_GcvR_2"/>
    <property type="match status" value="1"/>
</dbReference>
<protein>
    <submittedName>
        <fullName evidence="2">Glycine cleavage system regulatory protein</fullName>
    </submittedName>
</protein>
<sequence length="168" mass="18006">MASLVLTAIGDDRSGLVSALAGVVTEYGGNWERSQMAELAGKFAGIVLVRIPDDRVDDFTAALEPLSGVLDVEVHVGGDQIDDAQHFSLHLLGNDRPGIVRELSSVLAEHGINIDELNTETWEAPMAGGVLFEADAMLEAPADLDEATLRTALEQLANELMVEIELDR</sequence>
<keyword evidence="3" id="KW-1185">Reference proteome</keyword>
<proteinExistence type="predicted"/>
<dbReference type="PROSITE" id="PS51671">
    <property type="entry name" value="ACT"/>
    <property type="match status" value="1"/>
</dbReference>
<dbReference type="Pfam" id="PF13740">
    <property type="entry name" value="ACT_6"/>
    <property type="match status" value="2"/>
</dbReference>
<dbReference type="Proteomes" id="UP000294558">
    <property type="component" value="Unassembled WGS sequence"/>
</dbReference>
<dbReference type="PANTHER" id="PTHR34875:SF6">
    <property type="entry name" value="UPF0237 PROTEIN MJ1558"/>
    <property type="match status" value="1"/>
</dbReference>
<dbReference type="EMBL" id="SOAU01000001">
    <property type="protein sequence ID" value="TDT15757.1"/>
    <property type="molecule type" value="Genomic_DNA"/>
</dbReference>
<evidence type="ECO:0000313" key="3">
    <source>
        <dbReference type="Proteomes" id="UP000294558"/>
    </source>
</evidence>
<dbReference type="GO" id="GO:0006355">
    <property type="term" value="P:regulation of DNA-templated transcription"/>
    <property type="evidence" value="ECO:0007669"/>
    <property type="project" value="InterPro"/>
</dbReference>
<dbReference type="RefSeq" id="WP_133868186.1">
    <property type="nucleotide sequence ID" value="NZ_JAVJPS010000026.1"/>
</dbReference>
<name>A0A4R7HX66_9ACTN</name>
<dbReference type="PANTHER" id="PTHR34875">
    <property type="entry name" value="UPF0237 PROTEIN MJ1558"/>
    <property type="match status" value="1"/>
</dbReference>
<dbReference type="InterPro" id="IPR016867">
    <property type="entry name" value="GcvR"/>
</dbReference>
<organism evidence="2 3">
    <name type="scientific">Ilumatobacter fluminis</name>
    <dbReference type="NCBI Taxonomy" id="467091"/>
    <lineage>
        <taxon>Bacteria</taxon>
        <taxon>Bacillati</taxon>
        <taxon>Actinomycetota</taxon>
        <taxon>Acidimicrobiia</taxon>
        <taxon>Acidimicrobiales</taxon>
        <taxon>Ilumatobacteraceae</taxon>
        <taxon>Ilumatobacter</taxon>
    </lineage>
</organism>
<reference evidence="2 3" key="1">
    <citation type="submission" date="2019-03" db="EMBL/GenBank/DDBJ databases">
        <title>Sequencing the genomes of 1000 actinobacteria strains.</title>
        <authorList>
            <person name="Klenk H.-P."/>
        </authorList>
    </citation>
    <scope>NUCLEOTIDE SEQUENCE [LARGE SCALE GENOMIC DNA]</scope>
    <source>
        <strain evidence="2 3">DSM 18936</strain>
    </source>
</reference>
<dbReference type="Gene3D" id="3.30.70.260">
    <property type="match status" value="2"/>
</dbReference>
<comment type="caution">
    <text evidence="2">The sequence shown here is derived from an EMBL/GenBank/DDBJ whole genome shotgun (WGS) entry which is preliminary data.</text>
</comment>
<evidence type="ECO:0000313" key="2">
    <source>
        <dbReference type="EMBL" id="TDT15757.1"/>
    </source>
</evidence>
<feature type="domain" description="ACT" evidence="1">
    <location>
        <begin position="88"/>
        <end position="168"/>
    </location>
</feature>
<dbReference type="InterPro" id="IPR045865">
    <property type="entry name" value="ACT-like_dom_sf"/>
</dbReference>
<gene>
    <name evidence="2" type="ORF">BDK89_1335</name>
</gene>